<evidence type="ECO:0000313" key="2">
    <source>
        <dbReference type="EMBL" id="MBO0905674.1"/>
    </source>
</evidence>
<accession>A0ABS3J7M1</accession>
<evidence type="ECO:0000313" key="3">
    <source>
        <dbReference type="Proteomes" id="UP000664288"/>
    </source>
</evidence>
<evidence type="ECO:0000256" key="1">
    <source>
        <dbReference type="ARBA" id="ARBA00022649"/>
    </source>
</evidence>
<name>A0ABS3J7M1_9HYPH</name>
<dbReference type="Proteomes" id="UP000664288">
    <property type="component" value="Unassembled WGS sequence"/>
</dbReference>
<comment type="caution">
    <text evidence="2">The sequence shown here is derived from an EMBL/GenBank/DDBJ whole genome shotgun (WGS) entry which is preliminary data.</text>
</comment>
<dbReference type="SUPFAM" id="SSF47598">
    <property type="entry name" value="Ribbon-helix-helix"/>
    <property type="match status" value="1"/>
</dbReference>
<keyword evidence="3" id="KW-1185">Reference proteome</keyword>
<organism evidence="2 3">
    <name type="scientific">Jiella sonneratiae</name>
    <dbReference type="NCBI Taxonomy" id="2816856"/>
    <lineage>
        <taxon>Bacteria</taxon>
        <taxon>Pseudomonadati</taxon>
        <taxon>Pseudomonadota</taxon>
        <taxon>Alphaproteobacteria</taxon>
        <taxon>Hyphomicrobiales</taxon>
        <taxon>Aurantimonadaceae</taxon>
        <taxon>Jiella</taxon>
    </lineage>
</organism>
<reference evidence="2 3" key="1">
    <citation type="submission" date="2021-03" db="EMBL/GenBank/DDBJ databases">
        <title>Whole genome sequence of Jiella sp. MQZ13P-4.</title>
        <authorList>
            <person name="Tuo L."/>
        </authorList>
    </citation>
    <scope>NUCLEOTIDE SEQUENCE [LARGE SCALE GENOMIC DNA]</scope>
    <source>
        <strain evidence="2 3">MQZ13P-4</strain>
    </source>
</reference>
<dbReference type="InterPro" id="IPR038296">
    <property type="entry name" value="ParD_sf"/>
</dbReference>
<dbReference type="RefSeq" id="WP_207352311.1">
    <property type="nucleotide sequence ID" value="NZ_JAFMPY010000024.1"/>
</dbReference>
<dbReference type="InterPro" id="IPR022789">
    <property type="entry name" value="ParD"/>
</dbReference>
<keyword evidence="1" id="KW-1277">Toxin-antitoxin system</keyword>
<dbReference type="Pfam" id="PF03693">
    <property type="entry name" value="ParD_antitoxin"/>
    <property type="match status" value="1"/>
</dbReference>
<sequence>MSATTKRSIDLPAEHAAYVDDLVASGAYASESDVVGAALLALRDRDMAVEHWLRTAVAPAYDAAEADPERAIGLDEVFADLRARHANRLAGHD</sequence>
<dbReference type="Gene3D" id="6.10.10.120">
    <property type="entry name" value="Antitoxin ParD1-like"/>
    <property type="match status" value="1"/>
</dbReference>
<gene>
    <name evidence="2" type="ORF">J1C47_18680</name>
</gene>
<protein>
    <submittedName>
        <fullName evidence="2">Type II toxin-antitoxin system ParD family antitoxin</fullName>
    </submittedName>
</protein>
<dbReference type="EMBL" id="JAFMPY010000024">
    <property type="protein sequence ID" value="MBO0905674.1"/>
    <property type="molecule type" value="Genomic_DNA"/>
</dbReference>
<proteinExistence type="predicted"/>
<dbReference type="InterPro" id="IPR010985">
    <property type="entry name" value="Ribbon_hlx_hlx"/>
</dbReference>